<protein>
    <submittedName>
        <fullName evidence="2">Uncharacterized protein</fullName>
    </submittedName>
</protein>
<organism evidence="2 3">
    <name type="scientific">Neofusicoccum ribis</name>
    <dbReference type="NCBI Taxonomy" id="45134"/>
    <lineage>
        <taxon>Eukaryota</taxon>
        <taxon>Fungi</taxon>
        <taxon>Dikarya</taxon>
        <taxon>Ascomycota</taxon>
        <taxon>Pezizomycotina</taxon>
        <taxon>Dothideomycetes</taxon>
        <taxon>Dothideomycetes incertae sedis</taxon>
        <taxon>Botryosphaeriales</taxon>
        <taxon>Botryosphaeriaceae</taxon>
        <taxon>Neofusicoccum</taxon>
    </lineage>
</organism>
<proteinExistence type="predicted"/>
<name>A0ABR3SY36_9PEZI</name>
<feature type="region of interest" description="Disordered" evidence="1">
    <location>
        <begin position="27"/>
        <end position="51"/>
    </location>
</feature>
<gene>
    <name evidence="2" type="ORF">SLS56_003840</name>
</gene>
<feature type="compositionally biased region" description="Basic and acidic residues" evidence="1">
    <location>
        <begin position="36"/>
        <end position="51"/>
    </location>
</feature>
<dbReference type="EMBL" id="JAJVDC020000032">
    <property type="protein sequence ID" value="KAL1632260.1"/>
    <property type="molecule type" value="Genomic_DNA"/>
</dbReference>
<evidence type="ECO:0000256" key="1">
    <source>
        <dbReference type="SAM" id="MobiDB-lite"/>
    </source>
</evidence>
<evidence type="ECO:0000313" key="3">
    <source>
        <dbReference type="Proteomes" id="UP001521116"/>
    </source>
</evidence>
<dbReference type="Proteomes" id="UP001521116">
    <property type="component" value="Unassembled WGS sequence"/>
</dbReference>
<sequence length="51" mass="5797">MDPKYGCNKHLYGDGYNQKVQADFKNGKKSVPVEKNVLKPESTLEKNPKTE</sequence>
<reference evidence="2 3" key="1">
    <citation type="submission" date="2024-02" db="EMBL/GenBank/DDBJ databases">
        <title>De novo assembly and annotation of 12 fungi associated with fruit tree decline syndrome in Ontario, Canada.</title>
        <authorList>
            <person name="Sulman M."/>
            <person name="Ellouze W."/>
            <person name="Ilyukhin E."/>
        </authorList>
    </citation>
    <scope>NUCLEOTIDE SEQUENCE [LARGE SCALE GENOMIC DNA]</scope>
    <source>
        <strain evidence="2 3">M1-105</strain>
    </source>
</reference>
<evidence type="ECO:0000313" key="2">
    <source>
        <dbReference type="EMBL" id="KAL1632260.1"/>
    </source>
</evidence>
<comment type="caution">
    <text evidence="2">The sequence shown here is derived from an EMBL/GenBank/DDBJ whole genome shotgun (WGS) entry which is preliminary data.</text>
</comment>
<keyword evidence="3" id="KW-1185">Reference proteome</keyword>
<accession>A0ABR3SY36</accession>